<dbReference type="EMBL" id="JAUHQC010000013">
    <property type="protein sequence ID" value="MDN4533994.1"/>
    <property type="molecule type" value="Genomic_DNA"/>
</dbReference>
<evidence type="ECO:0000256" key="6">
    <source>
        <dbReference type="ARBA" id="ARBA00047745"/>
    </source>
</evidence>
<dbReference type="NCBIfam" id="TIGR03828">
    <property type="entry name" value="pfkB"/>
    <property type="match status" value="1"/>
</dbReference>
<dbReference type="EC" id="2.7.1.144" evidence="7"/>
<evidence type="ECO:0000256" key="2">
    <source>
        <dbReference type="ARBA" id="ARBA00022679"/>
    </source>
</evidence>
<comment type="caution">
    <text evidence="10">The sequence shown here is derived from an EMBL/GenBank/DDBJ whole genome shotgun (WGS) entry which is preliminary data.</text>
</comment>
<protein>
    <recommendedName>
        <fullName evidence="7">Tagatose-6-phosphate kinase</fullName>
        <ecNumber evidence="7">2.7.1.144</ecNumber>
    </recommendedName>
</protein>
<dbReference type="FunFam" id="3.40.1190.20:FF:000001">
    <property type="entry name" value="Phosphofructokinase"/>
    <property type="match status" value="1"/>
</dbReference>
<evidence type="ECO:0000313" key="11">
    <source>
        <dbReference type="Proteomes" id="UP001171687"/>
    </source>
</evidence>
<dbReference type="InterPro" id="IPR011611">
    <property type="entry name" value="PfkB_dom"/>
</dbReference>
<reference evidence="10" key="1">
    <citation type="submission" date="2023-07" db="EMBL/GenBank/DDBJ databases">
        <title>Evaluation of the beneficial properties of pineapple isolates.</title>
        <authorList>
            <person name="Adefiranye O."/>
        </authorList>
    </citation>
    <scope>NUCLEOTIDE SEQUENCE</scope>
    <source>
        <strain evidence="10">PAPLE_T1</strain>
    </source>
</reference>
<dbReference type="InterPro" id="IPR017583">
    <property type="entry name" value="Tagatose/fructose_Pkinase"/>
</dbReference>
<dbReference type="InterPro" id="IPR002173">
    <property type="entry name" value="Carboh/pur_kinase_PfkB_CS"/>
</dbReference>
<dbReference type="Gene3D" id="3.40.1190.20">
    <property type="match status" value="1"/>
</dbReference>
<dbReference type="GO" id="GO:0005524">
    <property type="term" value="F:ATP binding"/>
    <property type="evidence" value="ECO:0007669"/>
    <property type="project" value="UniProtKB-UniRule"/>
</dbReference>
<evidence type="ECO:0000256" key="5">
    <source>
        <dbReference type="ARBA" id="ARBA00022840"/>
    </source>
</evidence>
<dbReference type="Pfam" id="PF00294">
    <property type="entry name" value="PfkB"/>
    <property type="match status" value="1"/>
</dbReference>
<dbReference type="InterPro" id="IPR022463">
    <property type="entry name" value="1-PFruKinase"/>
</dbReference>
<evidence type="ECO:0000256" key="4">
    <source>
        <dbReference type="ARBA" id="ARBA00022777"/>
    </source>
</evidence>
<evidence type="ECO:0000259" key="9">
    <source>
        <dbReference type="Pfam" id="PF00294"/>
    </source>
</evidence>
<dbReference type="GO" id="GO:0044281">
    <property type="term" value="P:small molecule metabolic process"/>
    <property type="evidence" value="ECO:0007669"/>
    <property type="project" value="UniProtKB-ARBA"/>
</dbReference>
<comment type="similarity">
    <text evidence="7">Belongs to the carbohydrate kinase PfkB family. LacC subfamily.</text>
</comment>
<evidence type="ECO:0000256" key="7">
    <source>
        <dbReference type="PIRNR" id="PIRNR000535"/>
    </source>
</evidence>
<comment type="function">
    <text evidence="8">Catalyzes the ATP-dependent phosphorylation of fructose-l-phosphate to fructose-l,6-bisphosphate.</text>
</comment>
<gene>
    <name evidence="10" type="primary">pfkB</name>
    <name evidence="10" type="ORF">QYH67_10570</name>
</gene>
<dbReference type="AlphaFoldDB" id="A0AAW7MFD7"/>
<accession>A0AAW7MFD7</accession>
<dbReference type="GO" id="GO:0009024">
    <property type="term" value="F:tagatose-6-phosphate kinase activity"/>
    <property type="evidence" value="ECO:0007669"/>
    <property type="project" value="UniProtKB-EC"/>
</dbReference>
<dbReference type="GO" id="GO:0008662">
    <property type="term" value="F:1-phosphofructokinase activity"/>
    <property type="evidence" value="ECO:0007669"/>
    <property type="project" value="UniProtKB-UniRule"/>
</dbReference>
<dbReference type="RefSeq" id="WP_150887959.1">
    <property type="nucleotide sequence ID" value="NZ_CAKZJA010000007.1"/>
</dbReference>
<dbReference type="NCBIfam" id="TIGR03168">
    <property type="entry name" value="1-PFK"/>
    <property type="match status" value="1"/>
</dbReference>
<dbReference type="PIRSF" id="PIRSF000535">
    <property type="entry name" value="1PFK/6PFK/LacC"/>
    <property type="match status" value="1"/>
</dbReference>
<keyword evidence="4 8" id="KW-0418">Kinase</keyword>
<keyword evidence="7" id="KW-0423">Lactose metabolism</keyword>
<sequence length="307" mass="33012">MIYTVTFNPSVDYIMHLDGFNISELNRATTTHKFAGGKGINVSRVLRTLNVTSTALGFIGGFTGEFIVDTLKQSYINEAFVRINDDTRMNVKLKTGQETEVNAPGPMITTDQFETLMDQIKQTTEQDTVIVAGSIPKSIPSDVYGQIAKITQQTGAQLVVDAEKGLLETVLPYQPLFIKPNKDELEHMFDTTIQSDEDVLYYGRKILERGAQAVIISLGGDGAIYLDQNQSLKATVPKGQVVNTVGSGDSTVAGMVAGLDAGLSINDAFRQAVSAGTATAYNDDLATAEGIQDVQSQVTIATLDGSE</sequence>
<evidence type="ECO:0000313" key="10">
    <source>
        <dbReference type="EMBL" id="MDN4533994.1"/>
    </source>
</evidence>
<comment type="catalytic activity">
    <reaction evidence="7">
        <text>D-tagatofuranose 6-phosphate + ATP = D-tagatofuranose 1,6-bisphosphate + ADP + H(+)</text>
        <dbReference type="Rhea" id="RHEA:12420"/>
        <dbReference type="ChEBI" id="CHEBI:15378"/>
        <dbReference type="ChEBI" id="CHEBI:30616"/>
        <dbReference type="ChEBI" id="CHEBI:58694"/>
        <dbReference type="ChEBI" id="CHEBI:58695"/>
        <dbReference type="ChEBI" id="CHEBI:456216"/>
        <dbReference type="EC" id="2.7.1.144"/>
    </reaction>
</comment>
<dbReference type="PROSITE" id="PS00584">
    <property type="entry name" value="PFKB_KINASES_2"/>
    <property type="match status" value="1"/>
</dbReference>
<comment type="catalytic activity">
    <reaction evidence="6 8">
        <text>beta-D-fructose 1-phosphate + ATP = beta-D-fructose 1,6-bisphosphate + ADP + H(+)</text>
        <dbReference type="Rhea" id="RHEA:14213"/>
        <dbReference type="ChEBI" id="CHEBI:15378"/>
        <dbReference type="ChEBI" id="CHEBI:30616"/>
        <dbReference type="ChEBI" id="CHEBI:32966"/>
        <dbReference type="ChEBI" id="CHEBI:138881"/>
        <dbReference type="ChEBI" id="CHEBI:456216"/>
        <dbReference type="EC" id="2.7.1.56"/>
    </reaction>
</comment>
<dbReference type="GO" id="GO:0005829">
    <property type="term" value="C:cytosol"/>
    <property type="evidence" value="ECO:0007669"/>
    <property type="project" value="TreeGrafter"/>
</dbReference>
<keyword evidence="5 7" id="KW-0067">ATP-binding</keyword>
<evidence type="ECO:0000256" key="8">
    <source>
        <dbReference type="RuleBase" id="RU369061"/>
    </source>
</evidence>
<proteinExistence type="inferred from homology"/>
<comment type="pathway">
    <text evidence="7">Carbohydrate metabolism; D-tagatose 6-phosphate degradation; D-glyceraldehyde 3-phosphate and glycerone phosphate from D-tagatose 6-phosphate: step 1/2.</text>
</comment>
<evidence type="ECO:0000256" key="3">
    <source>
        <dbReference type="ARBA" id="ARBA00022741"/>
    </source>
</evidence>
<dbReference type="GO" id="GO:0016052">
    <property type="term" value="P:carbohydrate catabolic process"/>
    <property type="evidence" value="ECO:0007669"/>
    <property type="project" value="UniProtKB-ARBA"/>
</dbReference>
<organism evidence="10 11">
    <name type="scientific">Staphylococcus auricularis</name>
    <dbReference type="NCBI Taxonomy" id="29379"/>
    <lineage>
        <taxon>Bacteria</taxon>
        <taxon>Bacillati</taxon>
        <taxon>Bacillota</taxon>
        <taxon>Bacilli</taxon>
        <taxon>Bacillales</taxon>
        <taxon>Staphylococcaceae</taxon>
        <taxon>Staphylococcus</taxon>
    </lineage>
</organism>
<keyword evidence="3 7" id="KW-0547">Nucleotide-binding</keyword>
<name>A0AAW7MFD7_9STAP</name>
<keyword evidence="2 7" id="KW-0808">Transferase</keyword>
<comment type="similarity">
    <text evidence="1">Belongs to the carbohydrate kinase pfkB family.</text>
</comment>
<evidence type="ECO:0000256" key="1">
    <source>
        <dbReference type="ARBA" id="ARBA00005380"/>
    </source>
</evidence>
<feature type="domain" description="Carbohydrate kinase PfkB" evidence="9">
    <location>
        <begin position="6"/>
        <end position="279"/>
    </location>
</feature>
<dbReference type="CDD" id="cd01164">
    <property type="entry name" value="FruK_PfkB_like"/>
    <property type="match status" value="1"/>
</dbReference>
<dbReference type="SUPFAM" id="SSF53613">
    <property type="entry name" value="Ribokinase-like"/>
    <property type="match status" value="1"/>
</dbReference>
<dbReference type="InterPro" id="IPR029056">
    <property type="entry name" value="Ribokinase-like"/>
</dbReference>
<dbReference type="GO" id="GO:0005988">
    <property type="term" value="P:lactose metabolic process"/>
    <property type="evidence" value="ECO:0007669"/>
    <property type="project" value="UniProtKB-KW"/>
</dbReference>
<dbReference type="Proteomes" id="UP001171687">
    <property type="component" value="Unassembled WGS sequence"/>
</dbReference>
<dbReference type="PANTHER" id="PTHR46566:SF1">
    <property type="entry name" value="1-PHOSPHOFRUCTOKINASE"/>
    <property type="match status" value="1"/>
</dbReference>
<dbReference type="PANTHER" id="PTHR46566">
    <property type="entry name" value="1-PHOSPHOFRUCTOKINASE-RELATED"/>
    <property type="match status" value="1"/>
</dbReference>